<comment type="caution">
    <text evidence="1">The sequence shown here is derived from an EMBL/GenBank/DDBJ whole genome shotgun (WGS) entry which is preliminary data.</text>
</comment>
<reference evidence="1 2" key="1">
    <citation type="submission" date="2012-04" db="EMBL/GenBank/DDBJ databases">
        <authorList>
            <person name="Genoscope - CEA"/>
        </authorList>
    </citation>
    <scope>NUCLEOTIDE SEQUENCE [LARGE SCALE GENOMIC DNA]</scope>
    <source>
        <strain evidence="1 2">9717</strain>
    </source>
</reference>
<accession>I4FQK6</accession>
<dbReference type="AlphaFoldDB" id="I4FQK6"/>
<sequence>MPHIKVIYVNDGPGLLLGSMWNDYAYIEDQWPDRVKVVTLRMVPDRITSEWLRS</sequence>
<protein>
    <submittedName>
        <fullName evidence="1">Uncharacterized protein</fullName>
    </submittedName>
</protein>
<organism evidence="1 2">
    <name type="scientific">Microcystis aeruginosa PCC 9717</name>
    <dbReference type="NCBI Taxonomy" id="1160286"/>
    <lineage>
        <taxon>Bacteria</taxon>
        <taxon>Bacillati</taxon>
        <taxon>Cyanobacteriota</taxon>
        <taxon>Cyanophyceae</taxon>
        <taxon>Oscillatoriophycideae</taxon>
        <taxon>Chroococcales</taxon>
        <taxon>Microcystaceae</taxon>
        <taxon>Microcystis</taxon>
    </lineage>
</organism>
<dbReference type="EMBL" id="CAII01000342">
    <property type="protein sequence ID" value="CCH97931.1"/>
    <property type="molecule type" value="Genomic_DNA"/>
</dbReference>
<name>I4FQK6_MICAE</name>
<proteinExistence type="predicted"/>
<dbReference type="Proteomes" id="UP000003172">
    <property type="component" value="Unassembled WGS sequence"/>
</dbReference>
<dbReference type="HOGENOM" id="CLU_3045339_0_0_3"/>
<gene>
    <name evidence="1" type="ORF">MICAB_4060001</name>
</gene>
<evidence type="ECO:0000313" key="1">
    <source>
        <dbReference type="EMBL" id="CCH97931.1"/>
    </source>
</evidence>
<evidence type="ECO:0000313" key="2">
    <source>
        <dbReference type="Proteomes" id="UP000003172"/>
    </source>
</evidence>